<comment type="caution">
    <text evidence="8">The sequence shown here is derived from an EMBL/GenBank/DDBJ whole genome shotgun (WGS) entry which is preliminary data.</text>
</comment>
<dbReference type="InterPro" id="IPR020568">
    <property type="entry name" value="Ribosomal_Su5_D2-typ_SF"/>
</dbReference>
<evidence type="ECO:0000313" key="8">
    <source>
        <dbReference type="EMBL" id="CAF4281528.1"/>
    </source>
</evidence>
<dbReference type="PANTHER" id="PTHR16301">
    <property type="entry name" value="IMPACT-RELATED"/>
    <property type="match status" value="1"/>
</dbReference>
<dbReference type="PANTHER" id="PTHR16301:SF25">
    <property type="entry name" value="PROTEIN IMPACT"/>
    <property type="match status" value="1"/>
</dbReference>
<gene>
    <name evidence="8" type="ORF">HFQ381_LOCUS12314</name>
</gene>
<sequence>MSESWVQIQAEEVEALCSIFDEKQWKRDENSSKRTYTLTIDHRPERAISMELTFVDGYPIDEPLVYNLRGPWLRGEERQELINILENIYLYDDLYCFYFQHYCRFHSRENIGKPVAFLWADALRDFVDRSSNSNETVTAQPIEPMVAQCSISAATATLPPIYSDETFEDRKSVFQAHLSPVHSKEEVQLVLNKLKENKKIANATHNMYAYRIWDEKRNAVLADCDDDGETGASSRMLHLMDIADIKNVLVIVSRWFGGILLHNDRFKHINNACRMILVNHGYIKKAPDAIKNKSHKSP</sequence>
<name>A0A820GRA0_9BILA</name>
<dbReference type="Gene3D" id="3.10.110.10">
    <property type="entry name" value="Ubiquitin Conjugating Enzyme"/>
    <property type="match status" value="1"/>
</dbReference>
<dbReference type="SMART" id="SM00591">
    <property type="entry name" value="RWD"/>
    <property type="match status" value="1"/>
</dbReference>
<dbReference type="Gene3D" id="3.30.230.30">
    <property type="entry name" value="Impact, N-terminal domain"/>
    <property type="match status" value="1"/>
</dbReference>
<evidence type="ECO:0000256" key="1">
    <source>
        <dbReference type="ARBA" id="ARBA00004496"/>
    </source>
</evidence>
<dbReference type="InterPro" id="IPR023582">
    <property type="entry name" value="Impact"/>
</dbReference>
<dbReference type="GO" id="GO:0005737">
    <property type="term" value="C:cytoplasm"/>
    <property type="evidence" value="ECO:0007669"/>
    <property type="project" value="UniProtKB-SubCell"/>
</dbReference>
<evidence type="ECO:0000256" key="2">
    <source>
        <dbReference type="ARBA" id="ARBA00007665"/>
    </source>
</evidence>
<keyword evidence="4" id="KW-0678">Repressor</keyword>
<proteinExistence type="inferred from homology"/>
<evidence type="ECO:0000259" key="7">
    <source>
        <dbReference type="PROSITE" id="PS50908"/>
    </source>
</evidence>
<dbReference type="InterPro" id="IPR006575">
    <property type="entry name" value="RWD_dom"/>
</dbReference>
<dbReference type="GO" id="GO:0006446">
    <property type="term" value="P:regulation of translational initiation"/>
    <property type="evidence" value="ECO:0007669"/>
    <property type="project" value="TreeGrafter"/>
</dbReference>
<dbReference type="Pfam" id="PF01205">
    <property type="entry name" value="Impact_N"/>
    <property type="match status" value="1"/>
</dbReference>
<dbReference type="CDD" id="cd23821">
    <property type="entry name" value="RWD_IMPACT"/>
    <property type="match status" value="1"/>
</dbReference>
<evidence type="ECO:0000256" key="6">
    <source>
        <dbReference type="ARBA" id="ARBA00023016"/>
    </source>
</evidence>
<dbReference type="Pfam" id="PF05773">
    <property type="entry name" value="RWD"/>
    <property type="match status" value="1"/>
</dbReference>
<dbReference type="EMBL" id="CAJOBO010000737">
    <property type="protein sequence ID" value="CAF4281528.1"/>
    <property type="molecule type" value="Genomic_DNA"/>
</dbReference>
<evidence type="ECO:0000256" key="4">
    <source>
        <dbReference type="ARBA" id="ARBA00022491"/>
    </source>
</evidence>
<keyword evidence="3" id="KW-0963">Cytoplasm</keyword>
<keyword evidence="5" id="KW-0810">Translation regulation</keyword>
<evidence type="ECO:0000313" key="9">
    <source>
        <dbReference type="Proteomes" id="UP000663851"/>
    </source>
</evidence>
<accession>A0A820GRA0</accession>
<reference evidence="8" key="1">
    <citation type="submission" date="2021-02" db="EMBL/GenBank/DDBJ databases">
        <authorList>
            <person name="Nowell W R."/>
        </authorList>
    </citation>
    <scope>NUCLEOTIDE SEQUENCE</scope>
</reference>
<dbReference type="SUPFAM" id="SSF54211">
    <property type="entry name" value="Ribosomal protein S5 domain 2-like"/>
    <property type="match status" value="1"/>
</dbReference>
<dbReference type="InterPro" id="IPR016135">
    <property type="entry name" value="UBQ-conjugating_enzyme/RWD"/>
</dbReference>
<comment type="similarity">
    <text evidence="2">Belongs to the IMPACT family.</text>
</comment>
<dbReference type="PROSITE" id="PS50908">
    <property type="entry name" value="RWD"/>
    <property type="match status" value="1"/>
</dbReference>
<dbReference type="SUPFAM" id="SSF54495">
    <property type="entry name" value="UBC-like"/>
    <property type="match status" value="1"/>
</dbReference>
<comment type="subcellular location">
    <subcellularLocation>
        <location evidence="1">Cytoplasm</location>
    </subcellularLocation>
</comment>
<feature type="domain" description="RWD" evidence="7">
    <location>
        <begin position="11"/>
        <end position="130"/>
    </location>
</feature>
<protein>
    <recommendedName>
        <fullName evidence="7">RWD domain-containing protein</fullName>
    </recommendedName>
</protein>
<organism evidence="8 9">
    <name type="scientific">Rotaria socialis</name>
    <dbReference type="NCBI Taxonomy" id="392032"/>
    <lineage>
        <taxon>Eukaryota</taxon>
        <taxon>Metazoa</taxon>
        <taxon>Spiralia</taxon>
        <taxon>Gnathifera</taxon>
        <taxon>Rotifera</taxon>
        <taxon>Eurotatoria</taxon>
        <taxon>Bdelloidea</taxon>
        <taxon>Philodinida</taxon>
        <taxon>Philodinidae</taxon>
        <taxon>Rotaria</taxon>
    </lineage>
</organism>
<evidence type="ECO:0000256" key="5">
    <source>
        <dbReference type="ARBA" id="ARBA00022845"/>
    </source>
</evidence>
<dbReference type="Proteomes" id="UP000663851">
    <property type="component" value="Unassembled WGS sequence"/>
</dbReference>
<evidence type="ECO:0000256" key="3">
    <source>
        <dbReference type="ARBA" id="ARBA00022490"/>
    </source>
</evidence>
<dbReference type="AlphaFoldDB" id="A0A820GRA0"/>
<dbReference type="InterPro" id="IPR001498">
    <property type="entry name" value="Impact_N"/>
</dbReference>
<keyword evidence="6" id="KW-0346">Stress response</keyword>
<dbReference type="GO" id="GO:0140469">
    <property type="term" value="P:GCN2-mediated signaling"/>
    <property type="evidence" value="ECO:0007669"/>
    <property type="project" value="TreeGrafter"/>
</dbReference>
<dbReference type="InterPro" id="IPR036956">
    <property type="entry name" value="Impact_N_sf"/>
</dbReference>